<keyword evidence="7" id="KW-1185">Reference proteome</keyword>
<dbReference type="GO" id="GO:0005829">
    <property type="term" value="C:cytosol"/>
    <property type="evidence" value="ECO:0007669"/>
    <property type="project" value="TreeGrafter"/>
</dbReference>
<dbReference type="Gene3D" id="3.40.50.720">
    <property type="entry name" value="NAD(P)-binding Rossmann-like Domain"/>
    <property type="match status" value="2"/>
</dbReference>
<dbReference type="InterPro" id="IPR050223">
    <property type="entry name" value="D-isomer_2-hydroxyacid_DH"/>
</dbReference>
<evidence type="ECO:0000313" key="6">
    <source>
        <dbReference type="EMBL" id="KAK9883394.1"/>
    </source>
</evidence>
<comment type="similarity">
    <text evidence="3">Belongs to the D-isomer specific 2-hydroxyacid dehydrogenase family.</text>
</comment>
<feature type="domain" description="D-isomer specific 2-hydroxyacid dehydrogenase catalytic" evidence="4">
    <location>
        <begin position="7"/>
        <end position="318"/>
    </location>
</feature>
<dbReference type="AlphaFoldDB" id="A0AAW1UUZ3"/>
<name>A0AAW1UUZ3_9CUCU</name>
<protein>
    <recommendedName>
        <fullName evidence="2">Glyoxylate reductase/hydroxypyruvate reductase</fullName>
    </recommendedName>
</protein>
<dbReference type="CDD" id="cd05301">
    <property type="entry name" value="GDH"/>
    <property type="match status" value="1"/>
</dbReference>
<comment type="caution">
    <text evidence="6">The sequence shown here is derived from an EMBL/GenBank/DDBJ whole genome shotgun (WGS) entry which is preliminary data.</text>
</comment>
<gene>
    <name evidence="6" type="ORF">WA026_001569</name>
</gene>
<dbReference type="Proteomes" id="UP001431783">
    <property type="component" value="Unassembled WGS sequence"/>
</dbReference>
<evidence type="ECO:0000259" key="4">
    <source>
        <dbReference type="Pfam" id="PF00389"/>
    </source>
</evidence>
<dbReference type="GO" id="GO:0051287">
    <property type="term" value="F:NAD binding"/>
    <property type="evidence" value="ECO:0007669"/>
    <property type="project" value="InterPro"/>
</dbReference>
<dbReference type="GO" id="GO:0008465">
    <property type="term" value="F:hydroxypyruvate reductase (NADH) activity"/>
    <property type="evidence" value="ECO:0007669"/>
    <property type="project" value="TreeGrafter"/>
</dbReference>
<feature type="domain" description="D-isomer specific 2-hydroxyacid dehydrogenase NAD-binding" evidence="5">
    <location>
        <begin position="109"/>
        <end position="287"/>
    </location>
</feature>
<evidence type="ECO:0000256" key="2">
    <source>
        <dbReference type="ARBA" id="ARBA00073306"/>
    </source>
</evidence>
<dbReference type="PANTHER" id="PTHR10996">
    <property type="entry name" value="2-HYDROXYACID DEHYDROGENASE-RELATED"/>
    <property type="match status" value="1"/>
</dbReference>
<dbReference type="GO" id="GO:0030267">
    <property type="term" value="F:glyoxylate reductase (NADPH) activity"/>
    <property type="evidence" value="ECO:0007669"/>
    <property type="project" value="TreeGrafter"/>
</dbReference>
<dbReference type="SUPFAM" id="SSF52283">
    <property type="entry name" value="Formate/glycerate dehydrogenase catalytic domain-like"/>
    <property type="match status" value="1"/>
</dbReference>
<dbReference type="FunFam" id="3.40.50.720:FF:000026">
    <property type="entry name" value="Glyoxylate/hydroxypyruvate reductase B"/>
    <property type="match status" value="1"/>
</dbReference>
<dbReference type="Pfam" id="PF00389">
    <property type="entry name" value="2-Hacid_dh"/>
    <property type="match status" value="1"/>
</dbReference>
<evidence type="ECO:0000259" key="5">
    <source>
        <dbReference type="Pfam" id="PF02826"/>
    </source>
</evidence>
<organism evidence="6 7">
    <name type="scientific">Henosepilachna vigintioctopunctata</name>
    <dbReference type="NCBI Taxonomy" id="420089"/>
    <lineage>
        <taxon>Eukaryota</taxon>
        <taxon>Metazoa</taxon>
        <taxon>Ecdysozoa</taxon>
        <taxon>Arthropoda</taxon>
        <taxon>Hexapoda</taxon>
        <taxon>Insecta</taxon>
        <taxon>Pterygota</taxon>
        <taxon>Neoptera</taxon>
        <taxon>Endopterygota</taxon>
        <taxon>Coleoptera</taxon>
        <taxon>Polyphaga</taxon>
        <taxon>Cucujiformia</taxon>
        <taxon>Coccinelloidea</taxon>
        <taxon>Coccinellidae</taxon>
        <taxon>Epilachninae</taxon>
        <taxon>Epilachnini</taxon>
        <taxon>Henosepilachna</taxon>
    </lineage>
</organism>
<dbReference type="InterPro" id="IPR036291">
    <property type="entry name" value="NAD(P)-bd_dom_sf"/>
</dbReference>
<reference evidence="6 7" key="1">
    <citation type="submission" date="2023-03" db="EMBL/GenBank/DDBJ databases">
        <title>Genome insight into feeding habits of ladybird beetles.</title>
        <authorList>
            <person name="Li H.-S."/>
            <person name="Huang Y.-H."/>
            <person name="Pang H."/>
        </authorList>
    </citation>
    <scope>NUCLEOTIDE SEQUENCE [LARGE SCALE GENOMIC DNA]</scope>
    <source>
        <strain evidence="6">SYSU_2023b</strain>
        <tissue evidence="6">Whole body</tissue>
    </source>
</reference>
<dbReference type="InterPro" id="IPR029753">
    <property type="entry name" value="D-isomer_DH_CS"/>
</dbReference>
<dbReference type="Pfam" id="PF02826">
    <property type="entry name" value="2-Hacid_dh_C"/>
    <property type="match status" value="1"/>
</dbReference>
<evidence type="ECO:0000313" key="7">
    <source>
        <dbReference type="Proteomes" id="UP001431783"/>
    </source>
</evidence>
<proteinExistence type="inferred from homology"/>
<dbReference type="InterPro" id="IPR006140">
    <property type="entry name" value="D-isomer_DH_NAD-bd"/>
</dbReference>
<dbReference type="EMBL" id="JARQZJ010000091">
    <property type="protein sequence ID" value="KAK9883394.1"/>
    <property type="molecule type" value="Genomic_DNA"/>
</dbReference>
<keyword evidence="1 3" id="KW-0560">Oxidoreductase</keyword>
<evidence type="ECO:0000256" key="1">
    <source>
        <dbReference type="ARBA" id="ARBA00023002"/>
    </source>
</evidence>
<accession>A0AAW1UUZ3</accession>
<sequence>MTKFKVLLTNTTIPEIGQRLLKTECDVLICEEDRKAILENIEGVDALFWWSNMNLDKEIFNKAGPKLRVVVTMTAGYDNIDVEEIKKRGIKFGNTPGVLNDGVADAAILLILAASRRYIEGRKAIEQSLWKFELNAQWLLAQDINGSTVGIVGLGGIGLAIAKRLKGFNVAKFVYTGHREKPEGKAFGAEFVSFDELLKISDFVIASVPLTKETDQMFNAEAFAKMKKTAIFVNISRGGVVNQPDLIAALKQNKIFAAGLDVMTPEPLPSDHELLKLPNCVVTPHIGCATEKTRNKMAELAANNILKALKGEPMLTPVVVT</sequence>
<dbReference type="SUPFAM" id="SSF51735">
    <property type="entry name" value="NAD(P)-binding Rossmann-fold domains"/>
    <property type="match status" value="1"/>
</dbReference>
<dbReference type="PROSITE" id="PS00671">
    <property type="entry name" value="D_2_HYDROXYACID_DH_3"/>
    <property type="match status" value="1"/>
</dbReference>
<evidence type="ECO:0000256" key="3">
    <source>
        <dbReference type="RuleBase" id="RU003719"/>
    </source>
</evidence>
<dbReference type="PANTHER" id="PTHR10996:SF119">
    <property type="entry name" value="FI03731P-RELATED"/>
    <property type="match status" value="1"/>
</dbReference>
<dbReference type="InterPro" id="IPR006139">
    <property type="entry name" value="D-isomer_2_OHA_DH_cat_dom"/>
</dbReference>